<protein>
    <submittedName>
        <fullName evidence="1">Uncharacterized protein</fullName>
    </submittedName>
</protein>
<accession>I5BVG9</accession>
<organism evidence="1 2">
    <name type="scientific">Nitratireductor aquibiodomus RA22</name>
    <dbReference type="NCBI Taxonomy" id="1189611"/>
    <lineage>
        <taxon>Bacteria</taxon>
        <taxon>Pseudomonadati</taxon>
        <taxon>Pseudomonadota</taxon>
        <taxon>Alphaproteobacteria</taxon>
        <taxon>Hyphomicrobiales</taxon>
        <taxon>Phyllobacteriaceae</taxon>
        <taxon>Nitratireductor</taxon>
    </lineage>
</organism>
<comment type="caution">
    <text evidence="1">The sequence shown here is derived from an EMBL/GenBank/DDBJ whole genome shotgun (WGS) entry which is preliminary data.</text>
</comment>
<evidence type="ECO:0000313" key="1">
    <source>
        <dbReference type="EMBL" id="EIM73571.1"/>
    </source>
</evidence>
<gene>
    <name evidence="1" type="ORF">A33O_15401</name>
</gene>
<name>I5BVG9_9HYPH</name>
<evidence type="ECO:0000313" key="2">
    <source>
        <dbReference type="Proteomes" id="UP000004622"/>
    </source>
</evidence>
<reference evidence="1 2" key="1">
    <citation type="journal article" date="2012" name="J. Bacteriol.">
        <title>Genome Sequence of Nitratireductor aquibiodomus Strain RA22.</title>
        <authorList>
            <person name="Singh A."/>
            <person name="Jangir P.K."/>
            <person name="Kumari C."/>
            <person name="Sharma R."/>
        </authorList>
    </citation>
    <scope>NUCLEOTIDE SEQUENCE [LARGE SCALE GENOMIC DNA]</scope>
    <source>
        <strain evidence="1 2">RA22</strain>
    </source>
</reference>
<sequence>MFMFRAQLWPGRAHHHILIGAQPGNILRSCRIADDNGRVFQGTARAVGIADDCGDLVPALQGFSDDAASHIS</sequence>
<dbReference type="AlphaFoldDB" id="I5BVG9"/>
<proteinExistence type="predicted"/>
<dbReference type="EMBL" id="AJXZ01000038">
    <property type="protein sequence ID" value="EIM73571.1"/>
    <property type="molecule type" value="Genomic_DNA"/>
</dbReference>
<dbReference type="Proteomes" id="UP000004622">
    <property type="component" value="Unassembled WGS sequence"/>
</dbReference>